<feature type="domain" description="Mop" evidence="11">
    <location>
        <begin position="308"/>
        <end position="379"/>
    </location>
</feature>
<reference evidence="12 13" key="1">
    <citation type="journal article" date="2011" name="Front. Microbiol.">
        <title>Genomic signatures of strain selection and enhancement in Bacillus atrophaeus var. globigii, a historical biowarfare simulant.</title>
        <authorList>
            <person name="Gibbons H.S."/>
            <person name="Broomall S.M."/>
            <person name="McNew L.A."/>
            <person name="Daligault H."/>
            <person name="Chapman C."/>
            <person name="Bruce D."/>
            <person name="Karavis M."/>
            <person name="Krepps M."/>
            <person name="McGregor P.A."/>
            <person name="Hong C."/>
            <person name="Park K.H."/>
            <person name="Akmal A."/>
            <person name="Feldman A."/>
            <person name="Lin J.S."/>
            <person name="Chang W.E."/>
            <person name="Higgs B.W."/>
            <person name="Demirev P."/>
            <person name="Lindquist J."/>
            <person name="Liem A."/>
            <person name="Fochler E."/>
            <person name="Read T.D."/>
            <person name="Tapia R."/>
            <person name="Johnson S."/>
            <person name="Bishop-Lilly K.A."/>
            <person name="Detter C."/>
            <person name="Han C."/>
            <person name="Sozhamannan S."/>
            <person name="Rosenzweig C.N."/>
            <person name="Skowronski E.W."/>
        </authorList>
    </citation>
    <scope>NUCLEOTIDE SEQUENCE [LARGE SCALE GENOMIC DNA]</scope>
    <source>
        <strain evidence="12 13">AIT1</strain>
    </source>
</reference>
<dbReference type="Gene3D" id="3.40.50.300">
    <property type="entry name" value="P-loop containing nucleotide triphosphate hydrolases"/>
    <property type="match status" value="1"/>
</dbReference>
<evidence type="ECO:0000256" key="4">
    <source>
        <dbReference type="ARBA" id="ARBA00022519"/>
    </source>
</evidence>
<evidence type="ECO:0000256" key="3">
    <source>
        <dbReference type="ARBA" id="ARBA00022505"/>
    </source>
</evidence>
<dbReference type="NCBIfam" id="TIGR02142">
    <property type="entry name" value="modC_ABC"/>
    <property type="match status" value="1"/>
</dbReference>
<keyword evidence="7" id="KW-1278">Translocase</keyword>
<dbReference type="Pfam" id="PF03459">
    <property type="entry name" value="TOBE"/>
    <property type="match status" value="1"/>
</dbReference>
<evidence type="ECO:0000313" key="12">
    <source>
        <dbReference type="EMBL" id="RUO42731.1"/>
    </source>
</evidence>
<dbReference type="PANTHER" id="PTHR43514">
    <property type="entry name" value="ABC TRANSPORTER I FAMILY MEMBER 10"/>
    <property type="match status" value="1"/>
</dbReference>
<dbReference type="PROSITE" id="PS51866">
    <property type="entry name" value="MOP"/>
    <property type="match status" value="1"/>
</dbReference>
<dbReference type="SUPFAM" id="SSF50331">
    <property type="entry name" value="MOP-like"/>
    <property type="match status" value="1"/>
</dbReference>
<evidence type="ECO:0000256" key="5">
    <source>
        <dbReference type="ARBA" id="ARBA00022741"/>
    </source>
</evidence>
<dbReference type="GO" id="GO:0005524">
    <property type="term" value="F:ATP binding"/>
    <property type="evidence" value="ECO:0007669"/>
    <property type="project" value="UniProtKB-KW"/>
</dbReference>
<keyword evidence="5" id="KW-0547">Nucleotide-binding</keyword>
<evidence type="ECO:0000259" key="11">
    <source>
        <dbReference type="PROSITE" id="PS51866"/>
    </source>
</evidence>
<dbReference type="InterPro" id="IPR011868">
    <property type="entry name" value="ModC_ABC_ATP-bd"/>
</dbReference>
<dbReference type="PROSITE" id="PS50893">
    <property type="entry name" value="ABC_TRANSPORTER_2"/>
    <property type="match status" value="1"/>
</dbReference>
<name>A0A432X786_9GAMM</name>
<keyword evidence="3 9" id="KW-0500">Molybdenum</keyword>
<dbReference type="InterPro" id="IPR005116">
    <property type="entry name" value="Transp-assoc_OB_typ1"/>
</dbReference>
<evidence type="ECO:0000256" key="6">
    <source>
        <dbReference type="ARBA" id="ARBA00022840"/>
    </source>
</evidence>
<dbReference type="GO" id="GO:0016887">
    <property type="term" value="F:ATP hydrolysis activity"/>
    <property type="evidence" value="ECO:0007669"/>
    <property type="project" value="InterPro"/>
</dbReference>
<accession>A0A432X786</accession>
<protein>
    <submittedName>
        <fullName evidence="12">Molybdenum ABC transporter ATP-binding protein</fullName>
    </submittedName>
</protein>
<evidence type="ECO:0000259" key="10">
    <source>
        <dbReference type="PROSITE" id="PS50893"/>
    </source>
</evidence>
<dbReference type="InterPro" id="IPR027417">
    <property type="entry name" value="P-loop_NTPase"/>
</dbReference>
<keyword evidence="1" id="KW-0813">Transport</keyword>
<dbReference type="EMBL" id="PIPQ01000002">
    <property type="protein sequence ID" value="RUO42731.1"/>
    <property type="molecule type" value="Genomic_DNA"/>
</dbReference>
<dbReference type="PANTHER" id="PTHR43514:SF4">
    <property type="entry name" value="ABC TRANSPORTER I FAMILY MEMBER 10"/>
    <property type="match status" value="1"/>
</dbReference>
<dbReference type="GO" id="GO:0140359">
    <property type="term" value="F:ABC-type transporter activity"/>
    <property type="evidence" value="ECO:0007669"/>
    <property type="project" value="InterPro"/>
</dbReference>
<evidence type="ECO:0000256" key="9">
    <source>
        <dbReference type="PROSITE-ProRule" id="PRU01213"/>
    </source>
</evidence>
<dbReference type="Gene3D" id="2.40.50.100">
    <property type="match status" value="1"/>
</dbReference>
<dbReference type="PROSITE" id="PS00211">
    <property type="entry name" value="ABC_TRANSPORTER_1"/>
    <property type="match status" value="1"/>
</dbReference>
<dbReference type="SUPFAM" id="SSF52540">
    <property type="entry name" value="P-loop containing nucleoside triphosphate hydrolases"/>
    <property type="match status" value="1"/>
</dbReference>
<keyword evidence="2" id="KW-1003">Cell membrane</keyword>
<evidence type="ECO:0000256" key="8">
    <source>
        <dbReference type="ARBA" id="ARBA00023136"/>
    </source>
</evidence>
<dbReference type="GO" id="GO:0015098">
    <property type="term" value="F:molybdate ion transmembrane transporter activity"/>
    <property type="evidence" value="ECO:0007669"/>
    <property type="project" value="InterPro"/>
</dbReference>
<evidence type="ECO:0000256" key="7">
    <source>
        <dbReference type="ARBA" id="ARBA00022967"/>
    </source>
</evidence>
<proteinExistence type="predicted"/>
<dbReference type="SMART" id="SM00382">
    <property type="entry name" value="AAA"/>
    <property type="match status" value="1"/>
</dbReference>
<dbReference type="InterPro" id="IPR004606">
    <property type="entry name" value="Mop_domain"/>
</dbReference>
<comment type="caution">
    <text evidence="12">The sequence shown here is derived from an EMBL/GenBank/DDBJ whole genome shotgun (WGS) entry which is preliminary data.</text>
</comment>
<dbReference type="InterPro" id="IPR003439">
    <property type="entry name" value="ABC_transporter-like_ATP-bd"/>
</dbReference>
<evidence type="ECO:0000256" key="1">
    <source>
        <dbReference type="ARBA" id="ARBA00022448"/>
    </source>
</evidence>
<feature type="domain" description="ABC transporter" evidence="10">
    <location>
        <begin position="6"/>
        <end position="249"/>
    </location>
</feature>
<evidence type="ECO:0000256" key="2">
    <source>
        <dbReference type="ARBA" id="ARBA00022475"/>
    </source>
</evidence>
<dbReference type="Pfam" id="PF00005">
    <property type="entry name" value="ABC_tran"/>
    <property type="match status" value="1"/>
</dbReference>
<dbReference type="InterPro" id="IPR003593">
    <property type="entry name" value="AAA+_ATPase"/>
</dbReference>
<keyword evidence="8" id="KW-0472">Membrane</keyword>
<dbReference type="RefSeq" id="WP_126756944.1">
    <property type="nucleotide sequence ID" value="NZ_PIPQ01000002.1"/>
</dbReference>
<organism evidence="12 13">
    <name type="scientific">Aliidiomarina taiwanensis</name>
    <dbReference type="NCBI Taxonomy" id="946228"/>
    <lineage>
        <taxon>Bacteria</taxon>
        <taxon>Pseudomonadati</taxon>
        <taxon>Pseudomonadota</taxon>
        <taxon>Gammaproteobacteria</taxon>
        <taxon>Alteromonadales</taxon>
        <taxon>Idiomarinaceae</taxon>
        <taxon>Aliidiomarina</taxon>
    </lineage>
</organism>
<dbReference type="InterPro" id="IPR008995">
    <property type="entry name" value="Mo/tungstate-bd_C_term_dom"/>
</dbReference>
<dbReference type="InterPro" id="IPR017871">
    <property type="entry name" value="ABC_transporter-like_CS"/>
</dbReference>
<sequence>MTEQSYQSIRLHLYQQQGGFVCNMQTELPLQGITALFGPSGCGKTTLLRTLAGLNERVQSSGACELYVQDQHGQWSTWQNPEVFVPSWQRQVGLVFQRPALFPHLTVLKNLEYAWVRVPKDQRIEQLAPHNLLQRVGLSEFGQRLPSQLSGGQQQRVALARTLASCPQLMLLDEPLANLDGAAKAYFIQLLKRLQQETGIPMIYVSHQLDEVVQLSDRLILMDAGSLVNHGPIAAILQTEEGYRRCQGENILLARVKENQPSEGLLAVQVADTTLWFPEPDTSLRKGSHCRIHVQAKDISLALRPTIESSISNSVPAQVVAFSDSSHQAEVRVQLVVKAGHEIPAQRLSATITRASQARLKLQAGATVYMQIKAVALST</sequence>
<dbReference type="GO" id="GO:0016020">
    <property type="term" value="C:membrane"/>
    <property type="evidence" value="ECO:0007669"/>
    <property type="project" value="InterPro"/>
</dbReference>
<dbReference type="Proteomes" id="UP000286976">
    <property type="component" value="Unassembled WGS sequence"/>
</dbReference>
<dbReference type="OrthoDB" id="9802264at2"/>
<gene>
    <name evidence="12" type="primary">modC</name>
    <name evidence="12" type="ORF">CWE15_04790</name>
</gene>
<keyword evidence="6 12" id="KW-0067">ATP-binding</keyword>
<dbReference type="InterPro" id="IPR050334">
    <property type="entry name" value="Molybdenum_import_ModC"/>
</dbReference>
<keyword evidence="13" id="KW-1185">Reference proteome</keyword>
<evidence type="ECO:0000313" key="13">
    <source>
        <dbReference type="Proteomes" id="UP000286976"/>
    </source>
</evidence>
<keyword evidence="4" id="KW-0997">Cell inner membrane</keyword>
<dbReference type="AlphaFoldDB" id="A0A432X786"/>